<evidence type="ECO:0000256" key="1">
    <source>
        <dbReference type="ARBA" id="ARBA00004123"/>
    </source>
</evidence>
<accession>A0A3N4IPT4</accession>
<dbReference type="PROSITE" id="PS50118">
    <property type="entry name" value="HMG_BOX_2"/>
    <property type="match status" value="1"/>
</dbReference>
<sequence>MSTNHLGNSASSKPVDLPKSVEESYRKKCIDLKARIRELEASNNARVSTIERKRRAVQRARMLRAVLMDYLEHHTPGRVEGSPERSRSPSPTPPPREKPLRIKQSKTITNPVNSSSSAPKRRTMSSNSKQPRQPKPRPAYSIFSDEHLLIHRARLPSNHKLYRPLSPGNEQPTPFEFPDGEDPTQADLHRLVAAEWRNLDQAKKDEYSEREKAEVAEWLAEKKEAEEAKKAAAAKK</sequence>
<feature type="compositionally biased region" description="Polar residues" evidence="5">
    <location>
        <begin position="105"/>
        <end position="131"/>
    </location>
</feature>
<dbReference type="SMART" id="SM00398">
    <property type="entry name" value="HMG"/>
    <property type="match status" value="1"/>
</dbReference>
<comment type="subcellular location">
    <subcellularLocation>
        <location evidence="1">Nucleus</location>
    </subcellularLocation>
</comment>
<dbReference type="EMBL" id="ML119646">
    <property type="protein sequence ID" value="RPA87735.1"/>
    <property type="molecule type" value="Genomic_DNA"/>
</dbReference>
<dbReference type="OrthoDB" id="10070927at2759"/>
<organism evidence="7 8">
    <name type="scientific">Ascobolus immersus RN42</name>
    <dbReference type="NCBI Taxonomy" id="1160509"/>
    <lineage>
        <taxon>Eukaryota</taxon>
        <taxon>Fungi</taxon>
        <taxon>Dikarya</taxon>
        <taxon>Ascomycota</taxon>
        <taxon>Pezizomycotina</taxon>
        <taxon>Pezizomycetes</taxon>
        <taxon>Pezizales</taxon>
        <taxon>Ascobolaceae</taxon>
        <taxon>Ascobolus</taxon>
    </lineage>
</organism>
<evidence type="ECO:0000256" key="4">
    <source>
        <dbReference type="SAM" id="Coils"/>
    </source>
</evidence>
<dbReference type="AlphaFoldDB" id="A0A3N4IPT4"/>
<dbReference type="InterPro" id="IPR009071">
    <property type="entry name" value="HMG_box_dom"/>
</dbReference>
<gene>
    <name evidence="7" type="ORF">BJ508DRAFT_410458</name>
</gene>
<dbReference type="InterPro" id="IPR056513">
    <property type="entry name" value="INO80F"/>
</dbReference>
<dbReference type="Proteomes" id="UP000275078">
    <property type="component" value="Unassembled WGS sequence"/>
</dbReference>
<dbReference type="Pfam" id="PF24245">
    <property type="entry name" value="INO80F"/>
    <property type="match status" value="1"/>
</dbReference>
<feature type="region of interest" description="Disordered" evidence="5">
    <location>
        <begin position="74"/>
        <end position="139"/>
    </location>
</feature>
<feature type="compositionally biased region" description="Basic and acidic residues" evidence="5">
    <location>
        <begin position="74"/>
        <end position="87"/>
    </location>
</feature>
<dbReference type="Gene3D" id="1.10.30.10">
    <property type="entry name" value="High mobility group box domain"/>
    <property type="match status" value="1"/>
</dbReference>
<evidence type="ECO:0000256" key="5">
    <source>
        <dbReference type="SAM" id="MobiDB-lite"/>
    </source>
</evidence>
<feature type="domain" description="HMG box" evidence="6">
    <location>
        <begin position="133"/>
        <end position="226"/>
    </location>
</feature>
<evidence type="ECO:0000256" key="3">
    <source>
        <dbReference type="PROSITE-ProRule" id="PRU00267"/>
    </source>
</evidence>
<keyword evidence="4" id="KW-0175">Coiled coil</keyword>
<dbReference type="GO" id="GO:0003677">
    <property type="term" value="F:DNA binding"/>
    <property type="evidence" value="ECO:0007669"/>
    <property type="project" value="UniProtKB-UniRule"/>
</dbReference>
<feature type="region of interest" description="Disordered" evidence="5">
    <location>
        <begin position="1"/>
        <end position="23"/>
    </location>
</feature>
<keyword evidence="2 3" id="KW-0539">Nucleus</keyword>
<evidence type="ECO:0000313" key="7">
    <source>
        <dbReference type="EMBL" id="RPA87735.1"/>
    </source>
</evidence>
<feature type="coiled-coil region" evidence="4">
    <location>
        <begin position="208"/>
        <end position="235"/>
    </location>
</feature>
<keyword evidence="8" id="KW-1185">Reference proteome</keyword>
<evidence type="ECO:0000313" key="8">
    <source>
        <dbReference type="Proteomes" id="UP000275078"/>
    </source>
</evidence>
<keyword evidence="3" id="KW-0238">DNA-binding</keyword>
<dbReference type="STRING" id="1160509.A0A3N4IPT4"/>
<reference evidence="7 8" key="1">
    <citation type="journal article" date="2018" name="Nat. Ecol. Evol.">
        <title>Pezizomycetes genomes reveal the molecular basis of ectomycorrhizal truffle lifestyle.</title>
        <authorList>
            <person name="Murat C."/>
            <person name="Payen T."/>
            <person name="Noel B."/>
            <person name="Kuo A."/>
            <person name="Morin E."/>
            <person name="Chen J."/>
            <person name="Kohler A."/>
            <person name="Krizsan K."/>
            <person name="Balestrini R."/>
            <person name="Da Silva C."/>
            <person name="Montanini B."/>
            <person name="Hainaut M."/>
            <person name="Levati E."/>
            <person name="Barry K.W."/>
            <person name="Belfiori B."/>
            <person name="Cichocki N."/>
            <person name="Clum A."/>
            <person name="Dockter R.B."/>
            <person name="Fauchery L."/>
            <person name="Guy J."/>
            <person name="Iotti M."/>
            <person name="Le Tacon F."/>
            <person name="Lindquist E.A."/>
            <person name="Lipzen A."/>
            <person name="Malagnac F."/>
            <person name="Mello A."/>
            <person name="Molinier V."/>
            <person name="Miyauchi S."/>
            <person name="Poulain J."/>
            <person name="Riccioni C."/>
            <person name="Rubini A."/>
            <person name="Sitrit Y."/>
            <person name="Splivallo R."/>
            <person name="Traeger S."/>
            <person name="Wang M."/>
            <person name="Zifcakova L."/>
            <person name="Wipf D."/>
            <person name="Zambonelli A."/>
            <person name="Paolocci F."/>
            <person name="Nowrousian M."/>
            <person name="Ottonello S."/>
            <person name="Baldrian P."/>
            <person name="Spatafora J.W."/>
            <person name="Henrissat B."/>
            <person name="Nagy L.G."/>
            <person name="Aury J.M."/>
            <person name="Wincker P."/>
            <person name="Grigoriev I.V."/>
            <person name="Bonfante P."/>
            <person name="Martin F.M."/>
        </authorList>
    </citation>
    <scope>NUCLEOTIDE SEQUENCE [LARGE SCALE GENOMIC DNA]</scope>
    <source>
        <strain evidence="7 8">RN42</strain>
    </source>
</reference>
<dbReference type="GO" id="GO:0005634">
    <property type="term" value="C:nucleus"/>
    <property type="evidence" value="ECO:0007669"/>
    <property type="project" value="UniProtKB-SubCell"/>
</dbReference>
<feature type="compositionally biased region" description="Polar residues" evidence="5">
    <location>
        <begin position="1"/>
        <end position="12"/>
    </location>
</feature>
<evidence type="ECO:0000256" key="2">
    <source>
        <dbReference type="ARBA" id="ARBA00023242"/>
    </source>
</evidence>
<dbReference type="InterPro" id="IPR036910">
    <property type="entry name" value="HMG_box_dom_sf"/>
</dbReference>
<dbReference type="SUPFAM" id="SSF47095">
    <property type="entry name" value="HMG-box"/>
    <property type="match status" value="1"/>
</dbReference>
<evidence type="ECO:0000259" key="6">
    <source>
        <dbReference type="PROSITE" id="PS50118"/>
    </source>
</evidence>
<proteinExistence type="predicted"/>
<protein>
    <recommendedName>
        <fullName evidence="6">HMG box domain-containing protein</fullName>
    </recommendedName>
</protein>
<feature type="DNA-binding region" description="HMG box" evidence="3">
    <location>
        <begin position="133"/>
        <end position="226"/>
    </location>
</feature>
<name>A0A3N4IPT4_ASCIM</name>